<dbReference type="GO" id="GO:0042398">
    <property type="term" value="P:modified amino acid biosynthetic process"/>
    <property type="evidence" value="ECO:0007669"/>
    <property type="project" value="InterPro"/>
</dbReference>
<dbReference type="PANTHER" id="PTHR36510:SF1">
    <property type="entry name" value="GLUTAMATE--CYSTEINE LIGASE 2-RELATED"/>
    <property type="match status" value="1"/>
</dbReference>
<evidence type="ECO:0000313" key="2">
    <source>
        <dbReference type="Proteomes" id="UP000011922"/>
    </source>
</evidence>
<reference evidence="1 2" key="1">
    <citation type="journal article" date="2013" name="Genome Announc.">
        <title>Draft Genome Sequence for Desulfovibrio africanus Strain PCS.</title>
        <authorList>
            <person name="Brown S.D."/>
            <person name="Utturkar S.M."/>
            <person name="Arkin A.P."/>
            <person name="Deutschbauer A.M."/>
            <person name="Elias D.A."/>
            <person name="Hazen T.C."/>
            <person name="Chakraborty R."/>
        </authorList>
    </citation>
    <scope>NUCLEOTIDE SEQUENCE [LARGE SCALE GENOMIC DNA]</scope>
    <source>
        <strain evidence="1 2">PCS</strain>
    </source>
</reference>
<dbReference type="PANTHER" id="PTHR36510">
    <property type="entry name" value="GLUTAMATE--CYSTEINE LIGASE 2-RELATED"/>
    <property type="match status" value="1"/>
</dbReference>
<dbReference type="AlphaFoldDB" id="M5PP82"/>
<organism evidence="1 2">
    <name type="scientific">Desulfocurvibacter africanus PCS</name>
    <dbReference type="NCBI Taxonomy" id="1262666"/>
    <lineage>
        <taxon>Bacteria</taxon>
        <taxon>Pseudomonadati</taxon>
        <taxon>Thermodesulfobacteriota</taxon>
        <taxon>Desulfovibrionia</taxon>
        <taxon>Desulfovibrionales</taxon>
        <taxon>Desulfovibrionaceae</taxon>
        <taxon>Desulfocurvibacter</taxon>
    </lineage>
</organism>
<sequence>MSTLRLFEAYGIEIEHMIVDRQSLDPRPVADRLLEAEAGARTADVERGDMAWSNELVLHVIEFKTNGPAPSLHGLARKFHTEALRAGELLAPMGCRLMPTGAHPWMDPQTETRLWPHECGVIYQTYDRIFSCKGHGWSNLQSMHINLPFADDEEFARLHAAIRLLMPLMPALTASTPVLDGRATGFLDTRMDYYARNSARVPSVTGLVVPEQVASREEYDRIIMQPMFADMAPLDPEGVLREEFLNARGSIARFGRGSIEIRVLDAQECPQADLAAAGLICAALEALCDGRLGDLDAQARLSTEALAAILARVTREADTASVEDAYYLKVLGFPGGPGVRAGEVWSWLAETCLPTAARDPDWEEPLEVMLDQGCLARRILDALGPDFGRGRLLEVYAELCDCLEGGRPFSP</sequence>
<evidence type="ECO:0000313" key="1">
    <source>
        <dbReference type="EMBL" id="EMG35730.1"/>
    </source>
</evidence>
<accession>M5PP82</accession>
<comment type="caution">
    <text evidence="1">The sequence shown here is derived from an EMBL/GenBank/DDBJ whole genome shotgun (WGS) entry which is preliminary data.</text>
</comment>
<dbReference type="Pfam" id="PF04107">
    <property type="entry name" value="GCS2"/>
    <property type="match status" value="1"/>
</dbReference>
<dbReference type="InterPro" id="IPR006336">
    <property type="entry name" value="GCS2"/>
</dbReference>
<name>M5PP82_DESAF</name>
<dbReference type="SUPFAM" id="SSF55931">
    <property type="entry name" value="Glutamine synthetase/guanido kinase"/>
    <property type="match status" value="1"/>
</dbReference>
<dbReference type="PATRIC" id="fig|1262666.3.peg.3622"/>
<dbReference type="GO" id="GO:0004357">
    <property type="term" value="F:glutamate-cysteine ligase activity"/>
    <property type="evidence" value="ECO:0007669"/>
    <property type="project" value="InterPro"/>
</dbReference>
<dbReference type="Proteomes" id="UP000011922">
    <property type="component" value="Unassembled WGS sequence"/>
</dbReference>
<dbReference type="InterPro" id="IPR050141">
    <property type="entry name" value="GCL_type2/YbdK_subfam"/>
</dbReference>
<dbReference type="EMBL" id="AOSV01000040">
    <property type="protein sequence ID" value="EMG35730.1"/>
    <property type="molecule type" value="Genomic_DNA"/>
</dbReference>
<evidence type="ECO:0008006" key="3">
    <source>
        <dbReference type="Google" id="ProtNLM"/>
    </source>
</evidence>
<gene>
    <name evidence="1" type="ORF">PCS_03557</name>
</gene>
<dbReference type="InterPro" id="IPR014746">
    <property type="entry name" value="Gln_synth/guanido_kin_cat_dom"/>
</dbReference>
<proteinExistence type="predicted"/>
<dbReference type="OrthoDB" id="9804786at2"/>
<protein>
    <recommendedName>
        <fullName evidence="3">Glutamate--cysteine ligase</fullName>
    </recommendedName>
</protein>
<dbReference type="RefSeq" id="WP_005989707.1">
    <property type="nucleotide sequence ID" value="NZ_AOSV01000040.1"/>
</dbReference>
<dbReference type="Gene3D" id="3.30.590.20">
    <property type="match status" value="1"/>
</dbReference>